<dbReference type="PROSITE" id="PS50910">
    <property type="entry name" value="HEPN"/>
    <property type="match status" value="1"/>
</dbReference>
<dbReference type="GeneID" id="16026039"/>
<dbReference type="InterPro" id="IPR007842">
    <property type="entry name" value="HEPN_dom"/>
</dbReference>
<dbReference type="EMBL" id="CP015363">
    <property type="protein sequence ID" value="ARD84713.1"/>
    <property type="molecule type" value="Genomic_DNA"/>
</dbReference>
<feature type="domain" description="HEPN" evidence="1">
    <location>
        <begin position="14"/>
        <end position="121"/>
    </location>
</feature>
<dbReference type="RefSeq" id="WP_019841806.1">
    <property type="nucleotide sequence ID" value="NZ_CP015363.1"/>
</dbReference>
<dbReference type="KEGG" id="fai:FAD_0813"/>
<gene>
    <name evidence="2" type="ORF">FAD_0813</name>
    <name evidence="3" type="ORF">HLB00_04045</name>
</gene>
<name>A0A1V0N3I3_9ARCH</name>
<dbReference type="OrthoDB" id="359241at2157"/>
<proteinExistence type="predicted"/>
<organism evidence="2 4">
    <name type="scientific">Ferroplasma acidiphilum</name>
    <dbReference type="NCBI Taxonomy" id="74969"/>
    <lineage>
        <taxon>Archaea</taxon>
        <taxon>Methanobacteriati</taxon>
        <taxon>Thermoplasmatota</taxon>
        <taxon>Thermoplasmata</taxon>
        <taxon>Thermoplasmatales</taxon>
        <taxon>Ferroplasmaceae</taxon>
        <taxon>Ferroplasma</taxon>
    </lineage>
</organism>
<sequence length="135" mass="15438">MVTYLDEDEYARWMSNAKYTLKSAENDKSAEFYNWACFKAQQATEYAVKAYIRGTGSDSFGHSVSLLLNKAGFDKNLVNIAKVLDKYYIPTRYTDAWTEGVPEDYYTLDEANEAIANAGIIIEEVESKWKSLKKE</sequence>
<evidence type="ECO:0000259" key="1">
    <source>
        <dbReference type="PROSITE" id="PS50910"/>
    </source>
</evidence>
<evidence type="ECO:0000313" key="4">
    <source>
        <dbReference type="Proteomes" id="UP000192050"/>
    </source>
</evidence>
<dbReference type="Proteomes" id="UP000546917">
    <property type="component" value="Unassembled WGS sequence"/>
</dbReference>
<reference evidence="2 4" key="1">
    <citation type="submission" date="2011-10" db="EMBL/GenBank/DDBJ databases">
        <title>Metabolic and evolutionary patterns in the extreme acidophile Ferroplasma acidiphilum.</title>
        <authorList>
            <person name="Golyshina O.V."/>
            <person name="Kozyavkin S.A."/>
            <person name="Tatusov R.L."/>
            <person name="Slesarev A.I."/>
            <person name="Golyshin P.N."/>
        </authorList>
    </citation>
    <scope>NUCLEOTIDE SEQUENCE [LARGE SCALE GENOMIC DNA]</scope>
    <source>
        <strain evidence="2">Berkeley</strain>
        <strain evidence="4">Y</strain>
    </source>
</reference>
<accession>A0A1V0N3I3</accession>
<keyword evidence="4" id="KW-1185">Reference proteome</keyword>
<evidence type="ECO:0000313" key="3">
    <source>
        <dbReference type="EMBL" id="NOL60005.1"/>
    </source>
</evidence>
<reference evidence="3 5" key="2">
    <citation type="submission" date="2020-05" db="EMBL/GenBank/DDBJ databases">
        <authorList>
            <person name="Zhang R."/>
        </authorList>
    </citation>
    <scope>NUCLEOTIDE SEQUENCE [LARGE SCALE GENOMIC DNA]</scope>
    <source>
        <strain evidence="3 5">DSM 28986</strain>
    </source>
</reference>
<protein>
    <submittedName>
        <fullName evidence="3">HEPN domain-containing protein</fullName>
    </submittedName>
    <submittedName>
        <fullName evidence="2">HEPN superfamily protein</fullName>
    </submittedName>
</protein>
<dbReference type="AlphaFoldDB" id="A0A1V0N3I3"/>
<dbReference type="EMBL" id="JABGBP010000134">
    <property type="protein sequence ID" value="NOL60005.1"/>
    <property type="molecule type" value="Genomic_DNA"/>
</dbReference>
<dbReference type="Gene3D" id="1.20.120.330">
    <property type="entry name" value="Nucleotidyltransferases domain 2"/>
    <property type="match status" value="1"/>
</dbReference>
<evidence type="ECO:0000313" key="2">
    <source>
        <dbReference type="EMBL" id="ARD84713.1"/>
    </source>
</evidence>
<dbReference type="Pfam" id="PF05168">
    <property type="entry name" value="HEPN"/>
    <property type="match status" value="1"/>
</dbReference>
<dbReference type="STRING" id="74969.FAD_0813"/>
<dbReference type="Proteomes" id="UP000192050">
    <property type="component" value="Chromosome"/>
</dbReference>
<evidence type="ECO:0000313" key="5">
    <source>
        <dbReference type="Proteomes" id="UP000546917"/>
    </source>
</evidence>
<dbReference type="SMART" id="SM00748">
    <property type="entry name" value="HEPN"/>
    <property type="match status" value="1"/>
</dbReference>
<dbReference type="SUPFAM" id="SSF81593">
    <property type="entry name" value="Nucleotidyltransferase substrate binding subunit/domain"/>
    <property type="match status" value="1"/>
</dbReference>